<gene>
    <name evidence="3" type="ORF">BC742_2358</name>
</gene>
<dbReference type="GeneID" id="92929227"/>
<name>A0A495VKJ2_9BACT</name>
<dbReference type="Proteomes" id="UP000269493">
    <property type="component" value="Unassembled WGS sequence"/>
</dbReference>
<evidence type="ECO:0000259" key="2">
    <source>
        <dbReference type="Pfam" id="PF18962"/>
    </source>
</evidence>
<evidence type="ECO:0000313" key="3">
    <source>
        <dbReference type="EMBL" id="RKT49772.1"/>
    </source>
</evidence>
<dbReference type="PANTHER" id="PTHR40050:SF1">
    <property type="entry name" value="INNER SPORE COAT PROTEIN H"/>
    <property type="match status" value="1"/>
</dbReference>
<dbReference type="InterPro" id="IPR026444">
    <property type="entry name" value="Secre_tail"/>
</dbReference>
<feature type="domain" description="Secretion system C-terminal sorting" evidence="2">
    <location>
        <begin position="696"/>
        <end position="766"/>
    </location>
</feature>
<dbReference type="RefSeq" id="WP_122329744.1">
    <property type="nucleotide sequence ID" value="NZ_RBXN01000009.1"/>
</dbReference>
<evidence type="ECO:0000256" key="1">
    <source>
        <dbReference type="SAM" id="SignalP"/>
    </source>
</evidence>
<comment type="caution">
    <text evidence="3">The sequence shown here is derived from an EMBL/GenBank/DDBJ whole genome shotgun (WGS) entry which is preliminary data.</text>
</comment>
<proteinExistence type="predicted"/>
<dbReference type="PANTHER" id="PTHR40050">
    <property type="entry name" value="INNER SPORE COAT PROTEIN H"/>
    <property type="match status" value="1"/>
</dbReference>
<organism evidence="3 4">
    <name type="scientific">Coprobacter fastidiosus NSB1 = JCM 33896</name>
    <dbReference type="NCBI Taxonomy" id="1349822"/>
    <lineage>
        <taxon>Bacteria</taxon>
        <taxon>Pseudomonadati</taxon>
        <taxon>Bacteroidota</taxon>
        <taxon>Bacteroidia</taxon>
        <taxon>Bacteroidales</taxon>
        <taxon>Barnesiellaceae</taxon>
        <taxon>Coprobacter</taxon>
    </lineage>
</organism>
<dbReference type="Pfam" id="PF18962">
    <property type="entry name" value="Por_Secre_tail"/>
    <property type="match status" value="1"/>
</dbReference>
<accession>A0A495VKJ2</accession>
<protein>
    <submittedName>
        <fullName evidence="3">Putative secreted protein (Por secretion system target)</fullName>
    </submittedName>
</protein>
<feature type="chain" id="PRO_5019817187" evidence="1">
    <location>
        <begin position="19"/>
        <end position="767"/>
    </location>
</feature>
<reference evidence="3 4" key="1">
    <citation type="submission" date="2018-10" db="EMBL/GenBank/DDBJ databases">
        <title>Genomic Encyclopedia of Archaeal and Bacterial Type Strains, Phase II (KMG-II): from individual species to whole genera.</title>
        <authorList>
            <person name="Goeker M."/>
        </authorList>
    </citation>
    <scope>NUCLEOTIDE SEQUENCE [LARGE SCALE GENOMIC DNA]</scope>
    <source>
        <strain evidence="3 4">NSB1</strain>
    </source>
</reference>
<dbReference type="OrthoDB" id="9803752at2"/>
<evidence type="ECO:0000313" key="4">
    <source>
        <dbReference type="Proteomes" id="UP000269493"/>
    </source>
</evidence>
<dbReference type="InterPro" id="IPR014867">
    <property type="entry name" value="Spore_coat_CotH_CotH2/3/7"/>
</dbReference>
<dbReference type="NCBIfam" id="TIGR04183">
    <property type="entry name" value="Por_Secre_tail"/>
    <property type="match status" value="1"/>
</dbReference>
<dbReference type="EMBL" id="RBXN01000009">
    <property type="protein sequence ID" value="RKT49772.1"/>
    <property type="molecule type" value="Genomic_DNA"/>
</dbReference>
<sequence length="767" mass="87039">MKKLFLLLSLFSLFSVSAQQSDNYKPDNVDVPFTETNLPIVFLNVGGRQIDREERITARMKIIYNGEGKLNYADTLAHPDQKVDYEGYIGLKYRGNSSFTNSDKKPYAVRPLDKPLEEGGKKQKISILGMGKDNDWALLAPYSDRSLIRDVFSFTLARPFFEFVPSGKHCELVLDGTYYGVYIFSERVRKGKYRLDLPDPGDLGDELTGGYHLEVDRDDETVYTSKHIPVYSDGTPIFGKKISFQYTAPEYEELTEAQKNYIHSYIDAFENSLASDDYTDPKTGYRKYIDVTSFIDYMLSTEFAHNVDGYRLSTNLYKYRDSKDPRFKMSLWDMNLGFGNADYYDGWRYDTWAYDFNDAVKGNDNQLVPFWWYRLLSDPVFVEEIKARWKEYRETVYSDENITATLDSLVNLLNENGAQQRNFQAWPRWGKYVWPVKYIAESYEDEIAYLRGWIKDRLTFMDKELLGIEPPKPEVTPLSIVSGFNADVIAEKKPAVNHSTMTLDDQGWVLFGPEVQENGSLPTDGVIISNSGIEYRLSAYDGKNAAVLKSRNASATLQFSTPQKTSKLYLLTISANGESSMSVTVNYTDGTSVSKSVSIEDWFSASSGQGEAVYGLGRIICEDNGSQFKADDIDERLQFRLFENEIETDDNKLISSVTVLNNLSSKYPTVLAVTKDGHDVPEGGLDPVFGNIAVRVYPNPIKDQRILNIDGAGNACVELINMQGLVVRKIFVNSESEKIALNDLATGMYLLTISNHTDRITYKICIE</sequence>
<keyword evidence="1" id="KW-0732">Signal</keyword>
<dbReference type="Pfam" id="PF08757">
    <property type="entry name" value="CotH"/>
    <property type="match status" value="1"/>
</dbReference>
<feature type="signal peptide" evidence="1">
    <location>
        <begin position="1"/>
        <end position="18"/>
    </location>
</feature>
<dbReference type="AlphaFoldDB" id="A0A495VKJ2"/>
<keyword evidence="4" id="KW-1185">Reference proteome</keyword>